<dbReference type="Proteomes" id="UP000258102">
    <property type="component" value="Chromosome 1"/>
</dbReference>
<sequence>MKSIVTFILLSILSSSGIADEISDEMSKRGYIESEVPEVGSEEWSLANRSFPSRHVALDESLVISSDDEEQTNLVFDAGTVKYVGIDHGEFGGGLYLNEYKQNEKPFFSANIRALVPINGDLYIISGLAHMSFSGGAIHVIRDYRNPSTPIQITLLPDAPEAITIEDSWRGAKKIVIAGHSSLMEFTPDTDFEIVVFNAFWGSLYPTSIVQYKKSYYIGIRSGVAVVTPEFGRAKVRYFVAK</sequence>
<gene>
    <name evidence="1" type="ORF">D0511_14805</name>
</gene>
<dbReference type="AlphaFoldDB" id="A0AAD0W5R0"/>
<evidence type="ECO:0000313" key="1">
    <source>
        <dbReference type="EMBL" id="AXR03198.1"/>
    </source>
</evidence>
<accession>A0AAD0W5R0</accession>
<proteinExistence type="predicted"/>
<dbReference type="RefSeq" id="WP_088529859.1">
    <property type="nucleotide sequence ID" value="NZ_CP021646.1"/>
</dbReference>
<dbReference type="EMBL" id="CP031761">
    <property type="protein sequence ID" value="AXR03198.1"/>
    <property type="molecule type" value="Genomic_DNA"/>
</dbReference>
<protein>
    <submittedName>
        <fullName evidence="1">Uncharacterized protein</fullName>
    </submittedName>
</protein>
<name>A0AAD0W5R0_PSEO7</name>
<evidence type="ECO:0000313" key="2">
    <source>
        <dbReference type="Proteomes" id="UP000258102"/>
    </source>
</evidence>
<reference evidence="1 2" key="1">
    <citation type="submission" date="2018-08" db="EMBL/GenBank/DDBJ databases">
        <title>Whole Genome Sequences of Two Pseudoalteromonas piscicida Strains, DE1-A and DE2-A, which Exhibit Strong Antibacterial Activity against Vibrio vulnificus.</title>
        <authorList>
            <person name="Richards G.P."/>
            <person name="Needleman D.S."/>
            <person name="Watson M.A."/>
            <person name="Polson S.W."/>
        </authorList>
    </citation>
    <scope>NUCLEOTIDE SEQUENCE [LARGE SCALE GENOMIC DNA]</scope>
    <source>
        <strain evidence="1 2">DE2-A</strain>
    </source>
</reference>
<organism evidence="1 2">
    <name type="scientific">Pseudoalteromonas piscicida</name>
    <dbReference type="NCBI Taxonomy" id="43662"/>
    <lineage>
        <taxon>Bacteria</taxon>
        <taxon>Pseudomonadati</taxon>
        <taxon>Pseudomonadota</taxon>
        <taxon>Gammaproteobacteria</taxon>
        <taxon>Alteromonadales</taxon>
        <taxon>Pseudoalteromonadaceae</taxon>
        <taxon>Pseudoalteromonas</taxon>
    </lineage>
</organism>
<dbReference type="KEGG" id="ppis:B1L02_02955"/>